<dbReference type="EMBL" id="BBYQ01000007">
    <property type="protein sequence ID" value="GAP26611.1"/>
    <property type="molecule type" value="Genomic_DNA"/>
</dbReference>
<feature type="transmembrane region" description="Helical" evidence="6">
    <location>
        <begin position="34"/>
        <end position="59"/>
    </location>
</feature>
<dbReference type="KEGG" id="nsr:NS506_05279"/>
<dbReference type="InterPro" id="IPR013525">
    <property type="entry name" value="ABC2_TM"/>
</dbReference>
<comment type="subcellular location">
    <subcellularLocation>
        <location evidence="6">Cell membrane</location>
        <topology evidence="6">Multi-pass membrane protein</topology>
    </subcellularLocation>
    <subcellularLocation>
        <location evidence="1">Membrane</location>
        <topology evidence="1">Multi-pass membrane protein</topology>
    </subcellularLocation>
</comment>
<dbReference type="GO" id="GO:0046677">
    <property type="term" value="P:response to antibiotic"/>
    <property type="evidence" value="ECO:0007669"/>
    <property type="project" value="UniProtKB-KW"/>
</dbReference>
<dbReference type="PANTHER" id="PTHR43229">
    <property type="entry name" value="NODULATION PROTEIN J"/>
    <property type="match status" value="1"/>
</dbReference>
<dbReference type="Proteomes" id="UP000180166">
    <property type="component" value="Chromosome"/>
</dbReference>
<reference evidence="8 11" key="3">
    <citation type="submission" date="2016-10" db="EMBL/GenBank/DDBJ databases">
        <title>Genome sequence of Nocardia seriolae strain EM150506, isolated from Anguila japonica.</title>
        <authorList>
            <person name="Han H.-J."/>
        </authorList>
    </citation>
    <scope>NUCLEOTIDE SEQUENCE [LARGE SCALE GENOMIC DNA]</scope>
    <source>
        <strain evidence="8 11">EM150506</strain>
    </source>
</reference>
<evidence type="ECO:0000256" key="5">
    <source>
        <dbReference type="ARBA" id="ARBA00023251"/>
    </source>
</evidence>
<accession>A0ABC9YMK1</accession>
<sequence length="259" mass="27254">MTSPSLAAVRYLVPDTLVMFRRCARRTLRSTDTLVISLTMPILVMLLFTYVFGGAIAVGGSYLDYVVPGIMLLCTGFGASITATGVCTDMTKGSVDRFRTLPMFRQALAAGHLTEGFARTMAAIAIAVGVAVALGYRPGSGPLGWLAATALISLFVVAITAIAVALGLAASNPEAAGGLTYAITFIPYVSSAFVPTHTMPTWLRTVADHQPATPVVDTIRSLLDGTPADRTAPAILWCTVIAAIGFTCAAVSFRRLNYR</sequence>
<keyword evidence="5" id="KW-0046">Antibiotic resistance</keyword>
<keyword evidence="4 6" id="KW-0472">Membrane</keyword>
<evidence type="ECO:0000259" key="7">
    <source>
        <dbReference type="PROSITE" id="PS51012"/>
    </source>
</evidence>
<dbReference type="PANTHER" id="PTHR43229:SF2">
    <property type="entry name" value="NODULATION PROTEIN J"/>
    <property type="match status" value="1"/>
</dbReference>
<comment type="similarity">
    <text evidence="6">Belongs to the ABC-2 integral membrane protein family.</text>
</comment>
<evidence type="ECO:0000256" key="3">
    <source>
        <dbReference type="ARBA" id="ARBA00022989"/>
    </source>
</evidence>
<dbReference type="InterPro" id="IPR051784">
    <property type="entry name" value="Nod_factor_ABC_transporter"/>
</dbReference>
<keyword evidence="6" id="KW-1003">Cell membrane</keyword>
<dbReference type="RefSeq" id="WP_228102768.1">
    <property type="nucleotide sequence ID" value="NZ_AP017900.1"/>
</dbReference>
<evidence type="ECO:0000256" key="2">
    <source>
        <dbReference type="ARBA" id="ARBA00022692"/>
    </source>
</evidence>
<feature type="transmembrane region" description="Helical" evidence="6">
    <location>
        <begin position="108"/>
        <end position="133"/>
    </location>
</feature>
<evidence type="ECO:0000313" key="11">
    <source>
        <dbReference type="Proteomes" id="UP000180166"/>
    </source>
</evidence>
<dbReference type="InterPro" id="IPR000412">
    <property type="entry name" value="ABC_2_transport"/>
</dbReference>
<dbReference type="PROSITE" id="PS51012">
    <property type="entry name" value="ABC_TM2"/>
    <property type="match status" value="1"/>
</dbReference>
<dbReference type="GO" id="GO:0005886">
    <property type="term" value="C:plasma membrane"/>
    <property type="evidence" value="ECO:0007669"/>
    <property type="project" value="UniProtKB-SubCell"/>
</dbReference>
<dbReference type="AlphaFoldDB" id="A0ABC9YMK1"/>
<evidence type="ECO:0000313" key="8">
    <source>
        <dbReference type="EMBL" id="APA99325.1"/>
    </source>
</evidence>
<feature type="domain" description="ABC transmembrane type-2" evidence="7">
    <location>
        <begin position="32"/>
        <end position="256"/>
    </location>
</feature>
<reference evidence="10" key="1">
    <citation type="submission" date="2015-07" db="EMBL/GenBank/DDBJ databases">
        <title>Nocardia seriolae U-1 whole genome shotgun sequence.</title>
        <authorList>
            <person name="Imajoh M."/>
            <person name="Fukumoto Y."/>
            <person name="Sukeda M."/>
            <person name="Yamane J."/>
            <person name="Yamasaki K."/>
            <person name="Shimizu M."/>
            <person name="Ohnishi K."/>
            <person name="Oshima S."/>
        </authorList>
    </citation>
    <scope>NUCLEOTIDE SEQUENCE [LARGE SCALE GENOMIC DNA]</scope>
    <source>
        <strain evidence="10">U-1</strain>
    </source>
</reference>
<feature type="transmembrane region" description="Helical" evidence="6">
    <location>
        <begin position="234"/>
        <end position="253"/>
    </location>
</feature>
<feature type="transmembrane region" description="Helical" evidence="6">
    <location>
        <begin position="145"/>
        <end position="168"/>
    </location>
</feature>
<keyword evidence="6" id="KW-0813">Transport</keyword>
<keyword evidence="2 6" id="KW-0812">Transmembrane</keyword>
<organism evidence="9 10">
    <name type="scientific">Nocardia seriolae</name>
    <dbReference type="NCBI Taxonomy" id="37332"/>
    <lineage>
        <taxon>Bacteria</taxon>
        <taxon>Bacillati</taxon>
        <taxon>Actinomycetota</taxon>
        <taxon>Actinomycetes</taxon>
        <taxon>Mycobacteriales</taxon>
        <taxon>Nocardiaceae</taxon>
        <taxon>Nocardia</taxon>
    </lineage>
</organism>
<feature type="transmembrane region" description="Helical" evidence="6">
    <location>
        <begin position="175"/>
        <end position="194"/>
    </location>
</feature>
<dbReference type="InterPro" id="IPR047817">
    <property type="entry name" value="ABC2_TM_bact-type"/>
</dbReference>
<dbReference type="PIRSF" id="PIRSF006648">
    <property type="entry name" value="DrrB"/>
    <property type="match status" value="1"/>
</dbReference>
<name>A0ABC9YMK1_9NOCA</name>
<evidence type="ECO:0000256" key="1">
    <source>
        <dbReference type="ARBA" id="ARBA00004141"/>
    </source>
</evidence>
<evidence type="ECO:0000256" key="4">
    <source>
        <dbReference type="ARBA" id="ARBA00023136"/>
    </source>
</evidence>
<dbReference type="EMBL" id="CP017839">
    <property type="protein sequence ID" value="APA99325.1"/>
    <property type="molecule type" value="Genomic_DNA"/>
</dbReference>
<feature type="transmembrane region" description="Helical" evidence="6">
    <location>
        <begin position="65"/>
        <end position="87"/>
    </location>
</feature>
<dbReference type="Pfam" id="PF01061">
    <property type="entry name" value="ABC2_membrane"/>
    <property type="match status" value="1"/>
</dbReference>
<dbReference type="GeneID" id="93374355"/>
<keyword evidence="10" id="KW-1185">Reference proteome</keyword>
<gene>
    <name evidence="8" type="ORF">NS506_05279</name>
    <name evidence="9" type="ORF">NSK11_contig00007-0095</name>
</gene>
<protein>
    <recommendedName>
        <fullName evidence="6">Transport permease protein</fullName>
    </recommendedName>
</protein>
<evidence type="ECO:0000256" key="6">
    <source>
        <dbReference type="RuleBase" id="RU361157"/>
    </source>
</evidence>
<evidence type="ECO:0000313" key="10">
    <source>
        <dbReference type="Proteomes" id="UP000037179"/>
    </source>
</evidence>
<dbReference type="Proteomes" id="UP000037179">
    <property type="component" value="Unassembled WGS sequence"/>
</dbReference>
<reference evidence="9 10" key="2">
    <citation type="journal article" date="2016" name="Genome Announc.">
        <title>Draft Genome Sequence of Erythromycin- and Oxytetracycline-Sensitive Nocardia seriolae Strain U-1 (NBRC 110359).</title>
        <authorList>
            <person name="Imajoh M."/>
            <person name="Sukeda M."/>
            <person name="Shimizu M."/>
            <person name="Yamane J."/>
            <person name="Ohnishi K."/>
            <person name="Oshima S."/>
        </authorList>
    </citation>
    <scope>NUCLEOTIDE SEQUENCE [LARGE SCALE GENOMIC DNA]</scope>
    <source>
        <strain evidence="9 10">U-1</strain>
    </source>
</reference>
<keyword evidence="3 6" id="KW-1133">Transmembrane helix</keyword>
<proteinExistence type="inferred from homology"/>
<evidence type="ECO:0000313" key="9">
    <source>
        <dbReference type="EMBL" id="GAP26611.1"/>
    </source>
</evidence>